<reference evidence="6 7" key="1">
    <citation type="submission" date="2017-02" db="EMBL/GenBank/DDBJ databases">
        <title>Draft genome sequence of Haemophilus paracuniculus CCUG 43573 type strain.</title>
        <authorList>
            <person name="Engstrom-Jakobsson H."/>
            <person name="Salva-Serra F."/>
            <person name="Thorell K."/>
            <person name="Gonzales-Siles L."/>
            <person name="Karlsson R."/>
            <person name="Boulund F."/>
            <person name="Engstrand L."/>
            <person name="Kristiansson E."/>
            <person name="Moore E."/>
        </authorList>
    </citation>
    <scope>NUCLEOTIDE SEQUENCE [LARGE SCALE GENOMIC DNA]</scope>
    <source>
        <strain evidence="6 7">CCUG 43573</strain>
    </source>
</reference>
<dbReference type="InterPro" id="IPR002071">
    <property type="entry name" value="Thermonucl_AS"/>
</dbReference>
<sequence>MKYLKRLLAIFLIISPLAMAVERELSCKVVGISDGDTLTCLKDKAQIKVRLVHIDAPELAQPFGQRAKQALASLAFKKQVTLAVTGYDKYQRMLAVVYESGDNLNLKLVEQGMAWAYRQTQPIYQQAQANAQAQRVGLWRDPNPVDPAEWRKLKRDQMENRQVTNTQPTSANLNCQVKRSCRQMADYEQAVRYFKICGWQELDGNGDGIPCNKLYRKAQQR</sequence>
<dbReference type="GO" id="GO:0016787">
    <property type="term" value="F:hydrolase activity"/>
    <property type="evidence" value="ECO:0007669"/>
    <property type="project" value="UniProtKB-KW"/>
</dbReference>
<dbReference type="STRING" id="734.B0187_07380"/>
<dbReference type="Gene3D" id="2.40.50.90">
    <property type="match status" value="1"/>
</dbReference>
<feature type="signal peptide" evidence="4">
    <location>
        <begin position="1"/>
        <end position="20"/>
    </location>
</feature>
<dbReference type="PANTHER" id="PTHR12302">
    <property type="entry name" value="EBNA2 BINDING PROTEIN P100"/>
    <property type="match status" value="1"/>
</dbReference>
<organism evidence="6 7">
    <name type="scientific">Haemophilus paracuniculus</name>
    <dbReference type="NCBI Taxonomy" id="734"/>
    <lineage>
        <taxon>Bacteria</taxon>
        <taxon>Pseudomonadati</taxon>
        <taxon>Pseudomonadota</taxon>
        <taxon>Gammaproteobacteria</taxon>
        <taxon>Pasteurellales</taxon>
        <taxon>Pasteurellaceae</taxon>
        <taxon>Haemophilus</taxon>
    </lineage>
</organism>
<dbReference type="RefSeq" id="WP_425432441.1">
    <property type="nucleotide sequence ID" value="NZ_MUYA01000009.1"/>
</dbReference>
<dbReference type="InterPro" id="IPR016071">
    <property type="entry name" value="Staphylococal_nuclease_OB-fold"/>
</dbReference>
<keyword evidence="3" id="KW-0378">Hydrolase</keyword>
<dbReference type="Pfam" id="PF05901">
    <property type="entry name" value="Excalibur"/>
    <property type="match status" value="1"/>
</dbReference>
<dbReference type="SMART" id="SM00318">
    <property type="entry name" value="SNc"/>
    <property type="match status" value="1"/>
</dbReference>
<dbReference type="PANTHER" id="PTHR12302:SF3">
    <property type="entry name" value="SERINE_THREONINE-PROTEIN KINASE 31"/>
    <property type="match status" value="1"/>
</dbReference>
<dbReference type="PROSITE" id="PS01123">
    <property type="entry name" value="TNASE_1"/>
    <property type="match status" value="1"/>
</dbReference>
<evidence type="ECO:0000256" key="4">
    <source>
        <dbReference type="SAM" id="SignalP"/>
    </source>
</evidence>
<dbReference type="EMBL" id="MUYA01000009">
    <property type="protein sequence ID" value="OOR98698.1"/>
    <property type="molecule type" value="Genomic_DNA"/>
</dbReference>
<dbReference type="InterPro" id="IPR035437">
    <property type="entry name" value="SNase_OB-fold_sf"/>
</dbReference>
<comment type="caution">
    <text evidence="6">The sequence shown here is derived from an EMBL/GenBank/DDBJ whole genome shotgun (WGS) entry which is preliminary data.</text>
</comment>
<evidence type="ECO:0000256" key="2">
    <source>
        <dbReference type="ARBA" id="ARBA00022759"/>
    </source>
</evidence>
<evidence type="ECO:0000259" key="5">
    <source>
        <dbReference type="PROSITE" id="PS50830"/>
    </source>
</evidence>
<evidence type="ECO:0000256" key="3">
    <source>
        <dbReference type="ARBA" id="ARBA00022801"/>
    </source>
</evidence>
<dbReference type="AlphaFoldDB" id="A0A1T0AS52"/>
<feature type="chain" id="PRO_5010521651" evidence="4">
    <location>
        <begin position="21"/>
        <end position="221"/>
    </location>
</feature>
<keyword evidence="7" id="KW-1185">Reference proteome</keyword>
<dbReference type="GO" id="GO:0004519">
    <property type="term" value="F:endonuclease activity"/>
    <property type="evidence" value="ECO:0007669"/>
    <property type="project" value="UniProtKB-KW"/>
</dbReference>
<evidence type="ECO:0000313" key="7">
    <source>
        <dbReference type="Proteomes" id="UP000190867"/>
    </source>
</evidence>
<keyword evidence="1" id="KW-0540">Nuclease</keyword>
<dbReference type="Proteomes" id="UP000190867">
    <property type="component" value="Unassembled WGS sequence"/>
</dbReference>
<dbReference type="SUPFAM" id="SSF50199">
    <property type="entry name" value="Staphylococcal nuclease"/>
    <property type="match status" value="1"/>
</dbReference>
<dbReference type="PROSITE" id="PS50830">
    <property type="entry name" value="TNASE_3"/>
    <property type="match status" value="1"/>
</dbReference>
<keyword evidence="2" id="KW-0255">Endonuclease</keyword>
<keyword evidence="4" id="KW-0732">Signal</keyword>
<evidence type="ECO:0000313" key="6">
    <source>
        <dbReference type="EMBL" id="OOR98698.1"/>
    </source>
</evidence>
<protein>
    <submittedName>
        <fullName evidence="6">Nuclease</fullName>
    </submittedName>
</protein>
<name>A0A1T0AS52_9PAST</name>
<accession>A0A1T0AS52</accession>
<proteinExistence type="predicted"/>
<dbReference type="PROSITE" id="PS01284">
    <property type="entry name" value="TNASE_2"/>
    <property type="match status" value="1"/>
</dbReference>
<feature type="domain" description="TNase-like" evidence="5">
    <location>
        <begin position="23"/>
        <end position="141"/>
    </location>
</feature>
<gene>
    <name evidence="6" type="ORF">B0187_07380</name>
</gene>
<dbReference type="GO" id="GO:0003676">
    <property type="term" value="F:nucleic acid binding"/>
    <property type="evidence" value="ECO:0007669"/>
    <property type="project" value="InterPro"/>
</dbReference>
<evidence type="ECO:0000256" key="1">
    <source>
        <dbReference type="ARBA" id="ARBA00022722"/>
    </source>
</evidence>
<dbReference type="Pfam" id="PF00565">
    <property type="entry name" value="SNase"/>
    <property type="match status" value="1"/>
</dbReference>
<dbReference type="InterPro" id="IPR008613">
    <property type="entry name" value="Excalibur_Ca-bd_domain"/>
</dbReference>